<gene>
    <name evidence="2" type="ORF">PECUL_23A008533</name>
</gene>
<reference evidence="2" key="1">
    <citation type="submission" date="2022-03" db="EMBL/GenBank/DDBJ databases">
        <authorList>
            <person name="Alioto T."/>
            <person name="Alioto T."/>
            <person name="Gomez Garrido J."/>
        </authorList>
    </citation>
    <scope>NUCLEOTIDE SEQUENCE</scope>
</reference>
<evidence type="ECO:0000256" key="1">
    <source>
        <dbReference type="SAM" id="MobiDB-lite"/>
    </source>
</evidence>
<name>A0AAD1VX79_PELCU</name>
<evidence type="ECO:0000313" key="2">
    <source>
        <dbReference type="EMBL" id="CAH2256513.1"/>
    </source>
</evidence>
<dbReference type="AlphaFoldDB" id="A0AAD1VX79"/>
<dbReference type="EMBL" id="OW240913">
    <property type="protein sequence ID" value="CAH2256513.1"/>
    <property type="molecule type" value="Genomic_DNA"/>
</dbReference>
<organism evidence="2 3">
    <name type="scientific">Pelobates cultripes</name>
    <name type="common">Western spadefoot toad</name>
    <dbReference type="NCBI Taxonomy" id="61616"/>
    <lineage>
        <taxon>Eukaryota</taxon>
        <taxon>Metazoa</taxon>
        <taxon>Chordata</taxon>
        <taxon>Craniata</taxon>
        <taxon>Vertebrata</taxon>
        <taxon>Euteleostomi</taxon>
        <taxon>Amphibia</taxon>
        <taxon>Batrachia</taxon>
        <taxon>Anura</taxon>
        <taxon>Pelobatoidea</taxon>
        <taxon>Pelobatidae</taxon>
        <taxon>Pelobates</taxon>
    </lineage>
</organism>
<evidence type="ECO:0000313" key="3">
    <source>
        <dbReference type="Proteomes" id="UP001295444"/>
    </source>
</evidence>
<keyword evidence="3" id="KW-1185">Reference proteome</keyword>
<protein>
    <submittedName>
        <fullName evidence="2">Uncharacterized protein</fullName>
    </submittedName>
</protein>
<dbReference type="Proteomes" id="UP001295444">
    <property type="component" value="Chromosome 02"/>
</dbReference>
<sequence length="269" mass="29413">MSGEDRGTMSQSMMRKAQPFTIGTRLSLPKCAEFSNAGPAGVPLDSCLLPQTLNERVSRYLTQTCPSSLSVSPPHMKMVPAHRLHEDFSDKDQLIQGSLARSIKKITLSSKSEDTMTHGMVRVNARALTQNCHGNFNNNNSRPLRDSVPRIRGSPHHHTGRDSVPRIGGYPCYHAGRDSVPIISGSPCLHTRRDCVPIIGGSPCHQATRKSIARSDGSPCSQVFIESVTPLSGSPHHQTLRDVSMRTTGKEGHKTTTDQVKSVSFLQRL</sequence>
<proteinExistence type="predicted"/>
<accession>A0AAD1VX79</accession>
<feature type="region of interest" description="Disordered" evidence="1">
    <location>
        <begin position="135"/>
        <end position="163"/>
    </location>
</feature>